<dbReference type="GeneID" id="18931492"/>
<organism evidence="3">
    <name type="scientific">Melampsora larici-populina (strain 98AG31 / pathotype 3-4-7)</name>
    <name type="common">Poplar leaf rust fungus</name>
    <dbReference type="NCBI Taxonomy" id="747676"/>
    <lineage>
        <taxon>Eukaryota</taxon>
        <taxon>Fungi</taxon>
        <taxon>Dikarya</taxon>
        <taxon>Basidiomycota</taxon>
        <taxon>Pucciniomycotina</taxon>
        <taxon>Pucciniomycetes</taxon>
        <taxon>Pucciniales</taxon>
        <taxon>Melampsoraceae</taxon>
        <taxon>Melampsora</taxon>
    </lineage>
</organism>
<gene>
    <name evidence="2" type="ORF">MELLADRAFT_70322</name>
</gene>
<protein>
    <submittedName>
        <fullName evidence="2">Uncharacterized protein</fullName>
    </submittedName>
</protein>
<dbReference type="HOGENOM" id="CLU_1069910_0_0_1"/>
<sequence length="260" mass="28747">MKTRSRNYATNPRSPPKRRKRISKKKTKTEPNLDFPLLQDLPPLPPSPLFTPLADLPPLPPSPPYTSDLHPSTPQKRIEDVVLTTTSKPVSHFPDLSTLPPLPNSPISPLSLELNTLYDTNLPELSLTSAHPIEHTSLPIESLSPTSIGTISDLASGFALLNFDSIANDSHVTRTVASYPTPLPETPFYCSNTIFEPDPVRPVKPSDMSTPMTPDQFALDEINQSIKNVGNNINFPHLEKNGSNFVDWKKDTVRAMKAMI</sequence>
<dbReference type="EMBL" id="GL883465">
    <property type="protein sequence ID" value="EGF96946.1"/>
    <property type="molecule type" value="Genomic_DNA"/>
</dbReference>
<reference evidence="3" key="1">
    <citation type="journal article" date="2011" name="Proc. Natl. Acad. Sci. U.S.A.">
        <title>Obligate biotrophy features unraveled by the genomic analysis of rust fungi.</title>
        <authorList>
            <person name="Duplessis S."/>
            <person name="Cuomo C.A."/>
            <person name="Lin Y.-C."/>
            <person name="Aerts A."/>
            <person name="Tisserant E."/>
            <person name="Veneault-Fourrey C."/>
            <person name="Joly D.L."/>
            <person name="Hacquard S."/>
            <person name="Amselem J."/>
            <person name="Cantarel B.L."/>
            <person name="Chiu R."/>
            <person name="Coutinho P.M."/>
            <person name="Feau N."/>
            <person name="Field M."/>
            <person name="Frey P."/>
            <person name="Gelhaye E."/>
            <person name="Goldberg J."/>
            <person name="Grabherr M.G."/>
            <person name="Kodira C.D."/>
            <person name="Kohler A."/>
            <person name="Kuees U."/>
            <person name="Lindquist E.A."/>
            <person name="Lucas S.M."/>
            <person name="Mago R."/>
            <person name="Mauceli E."/>
            <person name="Morin E."/>
            <person name="Murat C."/>
            <person name="Pangilinan J.L."/>
            <person name="Park R."/>
            <person name="Pearson M."/>
            <person name="Quesneville H."/>
            <person name="Rouhier N."/>
            <person name="Sakthikumar S."/>
            <person name="Salamov A.A."/>
            <person name="Schmutz J."/>
            <person name="Selles B."/>
            <person name="Shapiro H."/>
            <person name="Tanguay P."/>
            <person name="Tuskan G.A."/>
            <person name="Henrissat B."/>
            <person name="Van de Peer Y."/>
            <person name="Rouze P."/>
            <person name="Ellis J.G."/>
            <person name="Dodds P.N."/>
            <person name="Schein J.E."/>
            <person name="Zhong S."/>
            <person name="Hamelin R.C."/>
            <person name="Grigoriev I.V."/>
            <person name="Szabo L.J."/>
            <person name="Martin F."/>
        </authorList>
    </citation>
    <scope>NUCLEOTIDE SEQUENCE [LARGE SCALE GENOMIC DNA]</scope>
    <source>
        <strain evidence="3">98AG31 / pathotype 3-4-7</strain>
    </source>
</reference>
<accession>F4SEH9</accession>
<evidence type="ECO:0000313" key="2">
    <source>
        <dbReference type="EMBL" id="EGF96946.1"/>
    </source>
</evidence>
<keyword evidence="3" id="KW-1185">Reference proteome</keyword>
<dbReference type="RefSeq" id="XP_007419783.1">
    <property type="nucleotide sequence ID" value="XM_007419721.1"/>
</dbReference>
<dbReference type="KEGG" id="mlr:MELLADRAFT_70322"/>
<dbReference type="Proteomes" id="UP000001072">
    <property type="component" value="Unassembled WGS sequence"/>
</dbReference>
<feature type="compositionally biased region" description="Basic residues" evidence="1">
    <location>
        <begin position="15"/>
        <end position="27"/>
    </location>
</feature>
<feature type="compositionally biased region" description="Polar residues" evidence="1">
    <location>
        <begin position="1"/>
        <end position="11"/>
    </location>
</feature>
<dbReference type="VEuPathDB" id="FungiDB:MELLADRAFT_70322"/>
<proteinExistence type="predicted"/>
<dbReference type="InParanoid" id="F4SEH9"/>
<dbReference type="AlphaFoldDB" id="F4SEH9"/>
<evidence type="ECO:0000256" key="1">
    <source>
        <dbReference type="SAM" id="MobiDB-lite"/>
    </source>
</evidence>
<feature type="region of interest" description="Disordered" evidence="1">
    <location>
        <begin position="1"/>
        <end position="73"/>
    </location>
</feature>
<evidence type="ECO:0000313" key="3">
    <source>
        <dbReference type="Proteomes" id="UP000001072"/>
    </source>
</evidence>
<feature type="compositionally biased region" description="Pro residues" evidence="1">
    <location>
        <begin position="42"/>
        <end position="64"/>
    </location>
</feature>
<name>F4SEH9_MELLP</name>